<gene>
    <name evidence="5" type="ORF">CDEB00056_LOCUS9106</name>
</gene>
<dbReference type="EMBL" id="HBIO01011701">
    <property type="protein sequence ID" value="CAE0464265.1"/>
    <property type="molecule type" value="Transcribed_RNA"/>
</dbReference>
<evidence type="ECO:0000256" key="2">
    <source>
        <dbReference type="ARBA" id="ARBA00022857"/>
    </source>
</evidence>
<dbReference type="PANTHER" id="PTHR42907:SF1">
    <property type="entry name" value="FMN-LINKED OXIDOREDUCTASES SUPERFAMILY PROTEIN"/>
    <property type="match status" value="1"/>
</dbReference>
<dbReference type="GO" id="GO:0000049">
    <property type="term" value="F:tRNA binding"/>
    <property type="evidence" value="ECO:0007669"/>
    <property type="project" value="UniProtKB-KW"/>
</dbReference>
<evidence type="ECO:0000256" key="1">
    <source>
        <dbReference type="ARBA" id="ARBA00022555"/>
    </source>
</evidence>
<accession>A0A7S3Q3B5</accession>
<feature type="compositionally biased region" description="Basic and acidic residues" evidence="4">
    <location>
        <begin position="231"/>
        <end position="244"/>
    </location>
</feature>
<keyword evidence="1" id="KW-0820">tRNA-binding</keyword>
<keyword evidence="3" id="KW-0694">RNA-binding</keyword>
<protein>
    <submittedName>
        <fullName evidence="5">Uncharacterized protein</fullName>
    </submittedName>
</protein>
<proteinExistence type="predicted"/>
<evidence type="ECO:0000256" key="3">
    <source>
        <dbReference type="ARBA" id="ARBA00022884"/>
    </source>
</evidence>
<evidence type="ECO:0000313" key="5">
    <source>
        <dbReference type="EMBL" id="CAE0464265.1"/>
    </source>
</evidence>
<dbReference type="GO" id="GO:0017150">
    <property type="term" value="F:tRNA dihydrouridine synthase activity"/>
    <property type="evidence" value="ECO:0007669"/>
    <property type="project" value="InterPro"/>
</dbReference>
<sequence length="347" mass="39416">MKDNANPTVYQVPKRDQPQLDYIYSDVFPRYSVVDDDNENDGNDGDGDGDGDVCPYPECGVLHNVKLEPVEDIIGINTDHSHHHIPIHVKGMEHNHGIDDDELIQSRNDSKDAHSQHGVPCTLCNRPNRSCIIPPTIAPANLVGCMLGRACMERPCLFWDVDRYFYGEASNPCRDRRQLLEEYCEYIERTYPRRCCDDDVRVTRRMPAPKIDIGQDQGGCDICQDVYGPRHRQESQSDDNKVEVEGAAQPASTSTSTSTSTTKKKMKISSNVIKRSIRPITGVFYKVYGQKQFRQACDRYSRDDNMRNCGPGYIIRKAMKVMSDEALDLPFLKTEDPHLNVNEWLIG</sequence>
<keyword evidence="2" id="KW-0521">NADP</keyword>
<organism evidence="5">
    <name type="scientific">Chaetoceros debilis</name>
    <dbReference type="NCBI Taxonomy" id="122233"/>
    <lineage>
        <taxon>Eukaryota</taxon>
        <taxon>Sar</taxon>
        <taxon>Stramenopiles</taxon>
        <taxon>Ochrophyta</taxon>
        <taxon>Bacillariophyta</taxon>
        <taxon>Coscinodiscophyceae</taxon>
        <taxon>Chaetocerotophycidae</taxon>
        <taxon>Chaetocerotales</taxon>
        <taxon>Chaetocerotaceae</taxon>
        <taxon>Chaetoceros</taxon>
    </lineage>
</organism>
<name>A0A7S3Q3B5_9STRA</name>
<evidence type="ECO:0000256" key="4">
    <source>
        <dbReference type="SAM" id="MobiDB-lite"/>
    </source>
</evidence>
<dbReference type="InterPro" id="IPR004653">
    <property type="entry name" value="DusA"/>
</dbReference>
<reference evidence="5" key="1">
    <citation type="submission" date="2021-01" db="EMBL/GenBank/DDBJ databases">
        <authorList>
            <person name="Corre E."/>
            <person name="Pelletier E."/>
            <person name="Niang G."/>
            <person name="Scheremetjew M."/>
            <person name="Finn R."/>
            <person name="Kale V."/>
            <person name="Holt S."/>
            <person name="Cochrane G."/>
            <person name="Meng A."/>
            <person name="Brown T."/>
            <person name="Cohen L."/>
        </authorList>
    </citation>
    <scope>NUCLEOTIDE SEQUENCE</scope>
    <source>
        <strain evidence="5">MM31A-1</strain>
    </source>
</reference>
<dbReference type="AlphaFoldDB" id="A0A7S3Q3B5"/>
<feature type="region of interest" description="Disordered" evidence="4">
    <location>
        <begin position="231"/>
        <end position="266"/>
    </location>
</feature>
<dbReference type="PANTHER" id="PTHR42907">
    <property type="entry name" value="FMN-LINKED OXIDOREDUCTASES SUPERFAMILY PROTEIN"/>
    <property type="match status" value="1"/>
</dbReference>
<feature type="compositionally biased region" description="Low complexity" evidence="4">
    <location>
        <begin position="252"/>
        <end position="261"/>
    </location>
</feature>